<dbReference type="PANTHER" id="PTHR42800:SF3">
    <property type="entry name" value="GLYCOSYL HYDROLASE FAMILY 32 N-TERMINAL DOMAIN-CONTAINING PROTEIN"/>
    <property type="match status" value="1"/>
</dbReference>
<dbReference type="Pfam" id="PF00251">
    <property type="entry name" value="Glyco_hydro_32N"/>
    <property type="match status" value="1"/>
</dbReference>
<dbReference type="PANTHER" id="PTHR42800">
    <property type="entry name" value="EXOINULINASE INUD (AFU_ORTHOLOGUE AFUA_5G00480)"/>
    <property type="match status" value="1"/>
</dbReference>
<accession>A0A0N1H8D3</accession>
<dbReference type="Pfam" id="PF08244">
    <property type="entry name" value="Glyco_hydro_32C"/>
    <property type="match status" value="1"/>
</dbReference>
<evidence type="ECO:0000313" key="7">
    <source>
        <dbReference type="EMBL" id="KPI39566.1"/>
    </source>
</evidence>
<dbReference type="SMART" id="SM00640">
    <property type="entry name" value="Glyco_32"/>
    <property type="match status" value="1"/>
</dbReference>
<dbReference type="RefSeq" id="XP_017999529.1">
    <property type="nucleotide sequence ID" value="XM_018143462.1"/>
</dbReference>
<dbReference type="GO" id="GO:0004575">
    <property type="term" value="F:sucrose alpha-glucosidase activity"/>
    <property type="evidence" value="ECO:0007669"/>
    <property type="project" value="TreeGrafter"/>
</dbReference>
<dbReference type="STRING" id="1664694.A0A0N1H8D3"/>
<dbReference type="GeneID" id="28735342"/>
<dbReference type="GO" id="GO:0005987">
    <property type="term" value="P:sucrose catabolic process"/>
    <property type="evidence" value="ECO:0007669"/>
    <property type="project" value="TreeGrafter"/>
</dbReference>
<dbReference type="SUPFAM" id="SSF75005">
    <property type="entry name" value="Arabinanase/levansucrase/invertase"/>
    <property type="match status" value="1"/>
</dbReference>
<feature type="domain" description="Glycosyl hydrolase family 32 C-terminal" evidence="6">
    <location>
        <begin position="458"/>
        <end position="578"/>
    </location>
</feature>
<dbReference type="InterPro" id="IPR001362">
    <property type="entry name" value="Glyco_hydro_32"/>
</dbReference>
<dbReference type="InterPro" id="IPR013189">
    <property type="entry name" value="Glyco_hydro_32_C"/>
</dbReference>
<dbReference type="SUPFAM" id="SSF49899">
    <property type="entry name" value="Concanavalin A-like lectins/glucanases"/>
    <property type="match status" value="1"/>
</dbReference>
<feature type="domain" description="Glycosyl hydrolase family 32 N-terminal" evidence="5">
    <location>
        <begin position="65"/>
        <end position="394"/>
    </location>
</feature>
<evidence type="ECO:0000313" key="8">
    <source>
        <dbReference type="Proteomes" id="UP000038010"/>
    </source>
</evidence>
<dbReference type="InterPro" id="IPR013148">
    <property type="entry name" value="Glyco_hydro_32_N"/>
</dbReference>
<dbReference type="InterPro" id="IPR023296">
    <property type="entry name" value="Glyco_hydro_beta-prop_sf"/>
</dbReference>
<evidence type="ECO:0000256" key="4">
    <source>
        <dbReference type="RuleBase" id="RU362110"/>
    </source>
</evidence>
<dbReference type="Gene3D" id="2.115.10.20">
    <property type="entry name" value="Glycosyl hydrolase domain, family 43"/>
    <property type="match status" value="1"/>
</dbReference>
<dbReference type="Gene3D" id="2.60.120.560">
    <property type="entry name" value="Exo-inulinase, domain 1"/>
    <property type="match status" value="1"/>
</dbReference>
<comment type="similarity">
    <text evidence="1 4">Belongs to the glycosyl hydrolase 32 family.</text>
</comment>
<dbReference type="Proteomes" id="UP000038010">
    <property type="component" value="Unassembled WGS sequence"/>
</dbReference>
<protein>
    <submittedName>
        <fullName evidence="7">Sucrose-6-phosphate hydrolase</fullName>
    </submittedName>
</protein>
<dbReference type="CDD" id="cd18621">
    <property type="entry name" value="GH32_XdINV-like"/>
    <property type="match status" value="1"/>
</dbReference>
<dbReference type="GO" id="GO:0005737">
    <property type="term" value="C:cytoplasm"/>
    <property type="evidence" value="ECO:0007669"/>
    <property type="project" value="TreeGrafter"/>
</dbReference>
<reference evidence="7 8" key="1">
    <citation type="submission" date="2015-06" db="EMBL/GenBank/DDBJ databases">
        <title>Draft genome of the ant-associated black yeast Phialophora attae CBS 131958.</title>
        <authorList>
            <person name="Moreno L.F."/>
            <person name="Stielow B.J."/>
            <person name="de Hoog S."/>
            <person name="Vicente V.A."/>
            <person name="Weiss V.A."/>
            <person name="de Vries M."/>
            <person name="Cruz L.M."/>
            <person name="Souza E.M."/>
        </authorList>
    </citation>
    <scope>NUCLEOTIDE SEQUENCE [LARGE SCALE GENOMIC DNA]</scope>
    <source>
        <strain evidence="7 8">CBS 131958</strain>
    </source>
</reference>
<proteinExistence type="inferred from homology"/>
<evidence type="ECO:0000256" key="2">
    <source>
        <dbReference type="ARBA" id="ARBA00022801"/>
    </source>
</evidence>
<keyword evidence="2 4" id="KW-0378">Hydrolase</keyword>
<sequence>MALEVLFPDVQTLGLDEISKSTFTNTILERYDKSPAPSTLPSVQLDVRKWQEQAHSLPQWRPRYHITAPRGWMNDPCAPGYDVRTGQYHVNFQWNPSSCSWEPPSWGTACSSDFMNWRVSSREAMNPTSTQDFSGVFTGCMLPSRSCQGVTKPNRKQVAFYTSAQSLPIHYTLPYRRGSEKLALATSSDSGMTWQRCPDNITLEEPPPGLDITGWRDPYIGEWHALDEVLGTRRGQLYGVVSGGLRGETPTVFLYHIDTVDPTKWTYLSSLTSVGLNYNPSRWTGDFGINWEVCNFLSLQDEADKTHSFLIISAEGITKSDSRSGEISKDHRQIIDTAEYLTMLLLRSNGFWDPATGHFVTIGWLFEEDLPQTAVQKQGWSGCLSTPRILQLRTWERVARSLKTPLGELSCFDSTADASGTYTMRTLTAMPDPRLQDMRGPPFTLLDGSIIDFPENGCASWELDLDFCMSNRSQRMGFDIFHSPDHSQLTRVYFEPLSEILTVDRSRSTTIRGVGTGKKTAPHTLFEIEGNDNSAMLEDLTFHAFYDASVLEIFVNERTALSTRVYPDSGTVYGIKAFCEVDVDYATRDEALQQTTERHSSVERMQAWPLNGVVTSL</sequence>
<dbReference type="EMBL" id="LFJN01000014">
    <property type="protein sequence ID" value="KPI39566.1"/>
    <property type="molecule type" value="Genomic_DNA"/>
</dbReference>
<keyword evidence="8" id="KW-1185">Reference proteome</keyword>
<evidence type="ECO:0000259" key="5">
    <source>
        <dbReference type="Pfam" id="PF00251"/>
    </source>
</evidence>
<dbReference type="VEuPathDB" id="FungiDB:AB675_3412"/>
<evidence type="ECO:0000256" key="3">
    <source>
        <dbReference type="ARBA" id="ARBA00023295"/>
    </source>
</evidence>
<comment type="caution">
    <text evidence="7">The sequence shown here is derived from an EMBL/GenBank/DDBJ whole genome shotgun (WGS) entry which is preliminary data.</text>
</comment>
<gene>
    <name evidence="7" type="ORF">AB675_3412</name>
</gene>
<dbReference type="AlphaFoldDB" id="A0A0N1H8D3"/>
<dbReference type="InterPro" id="IPR013320">
    <property type="entry name" value="ConA-like_dom_sf"/>
</dbReference>
<dbReference type="OrthoDB" id="202537at2759"/>
<name>A0A0N1H8D3_9EURO</name>
<evidence type="ECO:0000259" key="6">
    <source>
        <dbReference type="Pfam" id="PF08244"/>
    </source>
</evidence>
<organism evidence="7 8">
    <name type="scientific">Cyphellophora attinorum</name>
    <dbReference type="NCBI Taxonomy" id="1664694"/>
    <lineage>
        <taxon>Eukaryota</taxon>
        <taxon>Fungi</taxon>
        <taxon>Dikarya</taxon>
        <taxon>Ascomycota</taxon>
        <taxon>Pezizomycotina</taxon>
        <taxon>Eurotiomycetes</taxon>
        <taxon>Chaetothyriomycetidae</taxon>
        <taxon>Chaetothyriales</taxon>
        <taxon>Cyphellophoraceae</taxon>
        <taxon>Cyphellophora</taxon>
    </lineage>
</organism>
<evidence type="ECO:0000256" key="1">
    <source>
        <dbReference type="ARBA" id="ARBA00009902"/>
    </source>
</evidence>
<keyword evidence="3 4" id="KW-0326">Glycosidase</keyword>